<evidence type="ECO:0000256" key="1">
    <source>
        <dbReference type="SAM" id="Phobius"/>
    </source>
</evidence>
<gene>
    <name evidence="2" type="ORF">PAHAL_9G382800</name>
</gene>
<reference evidence="2" key="1">
    <citation type="submission" date="2018-04" db="EMBL/GenBank/DDBJ databases">
        <title>WGS assembly of Panicum hallii.</title>
        <authorList>
            <person name="Lovell J."/>
            <person name="Jenkins J."/>
            <person name="Lowry D."/>
            <person name="Mamidi S."/>
            <person name="Sreedasyam A."/>
            <person name="Weng X."/>
            <person name="Barry K."/>
            <person name="Bonette J."/>
            <person name="Campitelli B."/>
            <person name="Daum C."/>
            <person name="Gordon S."/>
            <person name="Gould B."/>
            <person name="Lipzen A."/>
            <person name="Macqueen A."/>
            <person name="Palacio-Mejia J."/>
            <person name="Plott C."/>
            <person name="Shakirov E."/>
            <person name="Shu S."/>
            <person name="Yoshinaga Y."/>
            <person name="Zane M."/>
            <person name="Rokhsar D."/>
            <person name="Grimwood J."/>
            <person name="Schmutz J."/>
            <person name="Juenger T."/>
        </authorList>
    </citation>
    <scope>NUCLEOTIDE SEQUENCE [LARGE SCALE GENOMIC DNA]</scope>
    <source>
        <strain evidence="2">FIL2</strain>
    </source>
</reference>
<keyword evidence="1" id="KW-1133">Transmembrane helix</keyword>
<evidence type="ECO:0000313" key="2">
    <source>
        <dbReference type="EMBL" id="PAN48449.1"/>
    </source>
</evidence>
<proteinExistence type="predicted"/>
<keyword evidence="1" id="KW-0472">Membrane</keyword>
<accession>A0A2S3INL3</accession>
<dbReference type="Proteomes" id="UP000243499">
    <property type="component" value="Chromosome 9"/>
</dbReference>
<protein>
    <submittedName>
        <fullName evidence="2">Uncharacterized protein</fullName>
    </submittedName>
</protein>
<keyword evidence="1" id="KW-0812">Transmembrane</keyword>
<dbReference type="AlphaFoldDB" id="A0A2S3INL3"/>
<dbReference type="Gramene" id="PAN48449">
    <property type="protein sequence ID" value="PAN48449"/>
    <property type="gene ID" value="PAHAL_9G382800"/>
</dbReference>
<feature type="transmembrane region" description="Helical" evidence="1">
    <location>
        <begin position="43"/>
        <end position="59"/>
    </location>
</feature>
<sequence>MQDIHRCSVLDRLSAFAFSKKSPESAVVEILYQLFFKGRSTGLIKWIYLLFLLSARFILKVKMVSLEVLKELEHRKFNPA</sequence>
<name>A0A2S3INL3_9POAL</name>
<dbReference type="EMBL" id="CM008054">
    <property type="protein sequence ID" value="PAN48449.1"/>
    <property type="molecule type" value="Genomic_DNA"/>
</dbReference>
<organism evidence="2">
    <name type="scientific">Panicum hallii</name>
    <dbReference type="NCBI Taxonomy" id="206008"/>
    <lineage>
        <taxon>Eukaryota</taxon>
        <taxon>Viridiplantae</taxon>
        <taxon>Streptophyta</taxon>
        <taxon>Embryophyta</taxon>
        <taxon>Tracheophyta</taxon>
        <taxon>Spermatophyta</taxon>
        <taxon>Magnoliopsida</taxon>
        <taxon>Liliopsida</taxon>
        <taxon>Poales</taxon>
        <taxon>Poaceae</taxon>
        <taxon>PACMAD clade</taxon>
        <taxon>Panicoideae</taxon>
        <taxon>Panicodae</taxon>
        <taxon>Paniceae</taxon>
        <taxon>Panicinae</taxon>
        <taxon>Panicum</taxon>
        <taxon>Panicum sect. Panicum</taxon>
    </lineage>
</organism>